<keyword evidence="10" id="KW-1185">Reference proteome</keyword>
<evidence type="ECO:0000259" key="8">
    <source>
        <dbReference type="Pfam" id="PF04239"/>
    </source>
</evidence>
<dbReference type="Pfam" id="PF04239">
    <property type="entry name" value="DUF421"/>
    <property type="match status" value="1"/>
</dbReference>
<dbReference type="InterPro" id="IPR023090">
    <property type="entry name" value="UPF0702_alpha/beta_dom_sf"/>
</dbReference>
<organism evidence="9 10">
    <name type="scientific">Lentibacillus kimchii</name>
    <dbReference type="NCBI Taxonomy" id="1542911"/>
    <lineage>
        <taxon>Bacteria</taxon>
        <taxon>Bacillati</taxon>
        <taxon>Bacillota</taxon>
        <taxon>Bacilli</taxon>
        <taxon>Bacillales</taxon>
        <taxon>Bacillaceae</taxon>
        <taxon>Lentibacillus</taxon>
    </lineage>
</organism>
<keyword evidence="6 7" id="KW-0472">Membrane</keyword>
<feature type="transmembrane region" description="Helical" evidence="7">
    <location>
        <begin position="57"/>
        <end position="76"/>
    </location>
</feature>
<proteinExistence type="inferred from homology"/>
<evidence type="ECO:0000256" key="6">
    <source>
        <dbReference type="ARBA" id="ARBA00023136"/>
    </source>
</evidence>
<evidence type="ECO:0000256" key="1">
    <source>
        <dbReference type="ARBA" id="ARBA00004651"/>
    </source>
</evidence>
<evidence type="ECO:0000256" key="7">
    <source>
        <dbReference type="SAM" id="Phobius"/>
    </source>
</evidence>
<gene>
    <name evidence="9" type="ORF">ACFQU8_03075</name>
</gene>
<dbReference type="EMBL" id="JBHTGR010000005">
    <property type="protein sequence ID" value="MFC7746222.1"/>
    <property type="molecule type" value="Genomic_DNA"/>
</dbReference>
<dbReference type="PANTHER" id="PTHR34582">
    <property type="entry name" value="UPF0702 TRANSMEMBRANE PROTEIN YCAP"/>
    <property type="match status" value="1"/>
</dbReference>
<comment type="similarity">
    <text evidence="2">Belongs to the UPF0702 family.</text>
</comment>
<reference evidence="10" key="1">
    <citation type="journal article" date="2019" name="Int. J. Syst. Evol. Microbiol.">
        <title>The Global Catalogue of Microorganisms (GCM) 10K type strain sequencing project: providing services to taxonomists for standard genome sequencing and annotation.</title>
        <authorList>
            <consortium name="The Broad Institute Genomics Platform"/>
            <consortium name="The Broad Institute Genome Sequencing Center for Infectious Disease"/>
            <person name="Wu L."/>
            <person name="Ma J."/>
        </authorList>
    </citation>
    <scope>NUCLEOTIDE SEQUENCE [LARGE SCALE GENOMIC DNA]</scope>
    <source>
        <strain evidence="10">JCM 30234</strain>
    </source>
</reference>
<accession>A0ABW2UV79</accession>
<dbReference type="RefSeq" id="WP_382357704.1">
    <property type="nucleotide sequence ID" value="NZ_JBHTGR010000005.1"/>
</dbReference>
<dbReference type="InterPro" id="IPR007353">
    <property type="entry name" value="DUF421"/>
</dbReference>
<evidence type="ECO:0000313" key="9">
    <source>
        <dbReference type="EMBL" id="MFC7746222.1"/>
    </source>
</evidence>
<name>A0ABW2UV79_9BACI</name>
<dbReference type="Gene3D" id="3.30.240.20">
    <property type="entry name" value="bsu07140 like domains"/>
    <property type="match status" value="2"/>
</dbReference>
<feature type="transmembrane region" description="Helical" evidence="7">
    <location>
        <begin position="6"/>
        <end position="23"/>
    </location>
</feature>
<evidence type="ECO:0000256" key="3">
    <source>
        <dbReference type="ARBA" id="ARBA00022475"/>
    </source>
</evidence>
<evidence type="ECO:0000256" key="5">
    <source>
        <dbReference type="ARBA" id="ARBA00022989"/>
    </source>
</evidence>
<comment type="caution">
    <text evidence="9">The sequence shown here is derived from an EMBL/GenBank/DDBJ whole genome shotgun (WGS) entry which is preliminary data.</text>
</comment>
<protein>
    <submittedName>
        <fullName evidence="9">DUF421 domain-containing protein</fullName>
    </submittedName>
</protein>
<comment type="subcellular location">
    <subcellularLocation>
        <location evidence="1">Cell membrane</location>
        <topology evidence="1">Multi-pass membrane protein</topology>
    </subcellularLocation>
</comment>
<keyword evidence="5 7" id="KW-1133">Transmembrane helix</keyword>
<sequence>MLWLIGKTVFLYFIVIIIIRLLGKSAFAQLTAHDMAGIFFVITIASGPIVTDHFGHTITALVTVSLVHIGISRLMLLNRLKKLFIGEPAIVIKHGNLVKENLQHFHITLSELLSELREKGYPDIASIDYAIIEPYGGISIVPKQEVRPVTSDQLNLAVSYQGLPITVIVEGSIQQQNLTLINRDKQWLMHELEKAGFSGPGTIFYGAVREFNHSLVIDDGTGDTG</sequence>
<evidence type="ECO:0000256" key="2">
    <source>
        <dbReference type="ARBA" id="ARBA00006448"/>
    </source>
</evidence>
<keyword evidence="3" id="KW-1003">Cell membrane</keyword>
<feature type="transmembrane region" description="Helical" evidence="7">
    <location>
        <begin position="35"/>
        <end position="51"/>
    </location>
</feature>
<dbReference type="PANTHER" id="PTHR34582:SF6">
    <property type="entry name" value="UPF0702 TRANSMEMBRANE PROTEIN YCAP"/>
    <property type="match status" value="1"/>
</dbReference>
<evidence type="ECO:0000313" key="10">
    <source>
        <dbReference type="Proteomes" id="UP001596620"/>
    </source>
</evidence>
<feature type="domain" description="YetF C-terminal" evidence="8">
    <location>
        <begin position="78"/>
        <end position="207"/>
    </location>
</feature>
<evidence type="ECO:0000256" key="4">
    <source>
        <dbReference type="ARBA" id="ARBA00022692"/>
    </source>
</evidence>
<dbReference type="Proteomes" id="UP001596620">
    <property type="component" value="Unassembled WGS sequence"/>
</dbReference>
<keyword evidence="4 7" id="KW-0812">Transmembrane</keyword>